<dbReference type="InterPro" id="IPR050090">
    <property type="entry name" value="Tyrosine_recombinase_XerCD"/>
</dbReference>
<evidence type="ECO:0000259" key="2">
    <source>
        <dbReference type="Pfam" id="PF02899"/>
    </source>
</evidence>
<dbReference type="InterPro" id="IPR013762">
    <property type="entry name" value="Integrase-like_cat_sf"/>
</dbReference>
<sequence>MINDLASNGWTLHWANPSTLGADLPEWRAGDRKRATDGLMLGEKRFPVFIGPDGWPDRDLLRFATRGWLRPKSLTTKRSYAIDIRVWLQYLHVACNGKHWLDADVEDTLDFHYWRTREAANRGRVFGDDAARGLSALVLLYGWAMAEGLIDASPIRQRRSPSGKRLTTVQQPRNAGHHDVKWLTRRAFDRWKRVGFEGYDAAGMPRSANRVRTQSRNVAFANLLYATGLRRAEGGALLDVEIPVPTGEERLLSGDVASGIAKYRKRRKFYLERTHLRTVEDYIRFERAGAVHVANERGLYERLPGRLVVTGIVGSGKDRVVTYQDEQGRVTRQRLDLLDAGIRARLLRKTPQGWQPLWLWLTETGLPFEVDSWNKTFEQASRRCQVAGVDLDVTPHMLRHSYALHMLVQAQRAFLLRTGLTADERTRYQRLFGNVWELVRDLLGHASVETTRKYYLEPVRGLQLDLLLTAAADSPVTEVDAVIARIGSESGLVQDVPEEPTS</sequence>
<dbReference type="GO" id="GO:0006310">
    <property type="term" value="P:DNA recombination"/>
    <property type="evidence" value="ECO:0007669"/>
    <property type="project" value="UniProtKB-KW"/>
</dbReference>
<comment type="caution">
    <text evidence="3">The sequence shown here is derived from an EMBL/GenBank/DDBJ whole genome shotgun (WGS) entry which is preliminary data.</text>
</comment>
<protein>
    <submittedName>
        <fullName evidence="3">Integrase</fullName>
    </submittedName>
</protein>
<evidence type="ECO:0000256" key="1">
    <source>
        <dbReference type="ARBA" id="ARBA00023172"/>
    </source>
</evidence>
<evidence type="ECO:0000313" key="3">
    <source>
        <dbReference type="EMBL" id="GIG72898.1"/>
    </source>
</evidence>
<dbReference type="GO" id="GO:0003677">
    <property type="term" value="F:DNA binding"/>
    <property type="evidence" value="ECO:0007669"/>
    <property type="project" value="InterPro"/>
</dbReference>
<dbReference type="GO" id="GO:0015074">
    <property type="term" value="P:DNA integration"/>
    <property type="evidence" value="ECO:0007669"/>
    <property type="project" value="InterPro"/>
</dbReference>
<dbReference type="EMBL" id="BONU01000006">
    <property type="protein sequence ID" value="GIG72898.1"/>
    <property type="molecule type" value="Genomic_DNA"/>
</dbReference>
<dbReference type="PANTHER" id="PTHR30349:SF64">
    <property type="entry name" value="PROPHAGE INTEGRASE INTD-RELATED"/>
    <property type="match status" value="1"/>
</dbReference>
<dbReference type="InterPro" id="IPR011010">
    <property type="entry name" value="DNA_brk_join_enz"/>
</dbReference>
<dbReference type="Pfam" id="PF02899">
    <property type="entry name" value="Phage_int_SAM_1"/>
    <property type="match status" value="1"/>
</dbReference>
<proteinExistence type="predicted"/>
<dbReference type="Gene3D" id="1.10.443.10">
    <property type="entry name" value="Intergrase catalytic core"/>
    <property type="match status" value="1"/>
</dbReference>
<dbReference type="SUPFAM" id="SSF56349">
    <property type="entry name" value="DNA breaking-rejoining enzymes"/>
    <property type="match status" value="1"/>
</dbReference>
<evidence type="ECO:0000313" key="4">
    <source>
        <dbReference type="Proteomes" id="UP000653674"/>
    </source>
</evidence>
<reference evidence="3" key="1">
    <citation type="submission" date="2021-01" db="EMBL/GenBank/DDBJ databases">
        <title>Whole genome shotgun sequence of Planosporangium flavigriseum NBRC 105377.</title>
        <authorList>
            <person name="Komaki H."/>
            <person name="Tamura T."/>
        </authorList>
    </citation>
    <scope>NUCLEOTIDE SEQUENCE</scope>
    <source>
        <strain evidence="3">NBRC 105377</strain>
    </source>
</reference>
<keyword evidence="4" id="KW-1185">Reference proteome</keyword>
<dbReference type="AlphaFoldDB" id="A0A8J3LLS0"/>
<dbReference type="RefSeq" id="WP_168073678.1">
    <property type="nucleotide sequence ID" value="NZ_BAAAQJ010000016.1"/>
</dbReference>
<name>A0A8J3LLS0_9ACTN</name>
<dbReference type="Proteomes" id="UP000653674">
    <property type="component" value="Unassembled WGS sequence"/>
</dbReference>
<accession>A0A8J3LLS0</accession>
<dbReference type="PANTHER" id="PTHR30349">
    <property type="entry name" value="PHAGE INTEGRASE-RELATED"/>
    <property type="match status" value="1"/>
</dbReference>
<feature type="domain" description="Integrase SAM-like N-terminal" evidence="2">
    <location>
        <begin position="73"/>
        <end position="148"/>
    </location>
</feature>
<dbReference type="InterPro" id="IPR004107">
    <property type="entry name" value="Integrase_SAM-like_N"/>
</dbReference>
<keyword evidence="1" id="KW-0233">DNA recombination</keyword>
<gene>
    <name evidence="3" type="ORF">Pfl04_13020</name>
</gene>
<organism evidence="3 4">
    <name type="scientific">Planosporangium flavigriseum</name>
    <dbReference type="NCBI Taxonomy" id="373681"/>
    <lineage>
        <taxon>Bacteria</taxon>
        <taxon>Bacillati</taxon>
        <taxon>Actinomycetota</taxon>
        <taxon>Actinomycetes</taxon>
        <taxon>Micromonosporales</taxon>
        <taxon>Micromonosporaceae</taxon>
        <taxon>Planosporangium</taxon>
    </lineage>
</organism>